<gene>
    <name evidence="1" type="ORF">A5630_25625</name>
</gene>
<organism evidence="1 2">
    <name type="scientific">Mycolicibacterium mucogenicum</name>
    <name type="common">Mycobacterium mucogenicum</name>
    <dbReference type="NCBI Taxonomy" id="56689"/>
    <lineage>
        <taxon>Bacteria</taxon>
        <taxon>Bacillati</taxon>
        <taxon>Actinomycetota</taxon>
        <taxon>Actinomycetes</taxon>
        <taxon>Mycobacteriales</taxon>
        <taxon>Mycobacteriaceae</taxon>
        <taxon>Mycolicibacterium</taxon>
    </lineage>
</organism>
<dbReference type="STRING" id="56689.GCA_001291445_00527"/>
<evidence type="ECO:0000313" key="2">
    <source>
        <dbReference type="Proteomes" id="UP000093898"/>
    </source>
</evidence>
<proteinExistence type="predicted"/>
<dbReference type="Gene3D" id="1.10.8.1060">
    <property type="entry name" value="Corynebacterium glutamicum thioredoxin-dependent arsenate reductase, N-terminal domain"/>
    <property type="match status" value="1"/>
</dbReference>
<comment type="caution">
    <text evidence="1">The sequence shown here is derived from an EMBL/GenBank/DDBJ whole genome shotgun (WGS) entry which is preliminary data.</text>
</comment>
<dbReference type="Proteomes" id="UP000093898">
    <property type="component" value="Unassembled WGS sequence"/>
</dbReference>
<dbReference type="NCBIfam" id="NF046112">
    <property type="entry name" value="MSMEG_6209_Nter"/>
    <property type="match status" value="1"/>
</dbReference>
<name>A0A1A3GXV1_MYCMU</name>
<protein>
    <recommendedName>
        <fullName evidence="3">DUF3562 domain-containing protein</fullName>
    </recommendedName>
</protein>
<sequence>MSMREFSEERAVGEVVARLAARYPSLDPAQIATAVRRTHEGFASCTVRDFVPLLVERHVREELDEGLRAAAV</sequence>
<evidence type="ECO:0000313" key="1">
    <source>
        <dbReference type="EMBL" id="OBJ40169.1"/>
    </source>
</evidence>
<accession>A0A1A3GXV1</accession>
<evidence type="ECO:0008006" key="3">
    <source>
        <dbReference type="Google" id="ProtNLM"/>
    </source>
</evidence>
<reference evidence="1 2" key="1">
    <citation type="submission" date="2016-06" db="EMBL/GenBank/DDBJ databases">
        <authorList>
            <person name="Kjaerup R.B."/>
            <person name="Dalgaard T.S."/>
            <person name="Juul-Madsen H.R."/>
        </authorList>
    </citation>
    <scope>NUCLEOTIDE SEQUENCE [LARGE SCALE GENOMIC DNA]</scope>
    <source>
        <strain evidence="1 2">1127319.6</strain>
    </source>
</reference>
<dbReference type="AlphaFoldDB" id="A0A1A3GXV1"/>
<dbReference type="EMBL" id="LZLC01000162">
    <property type="protein sequence ID" value="OBJ40169.1"/>
    <property type="molecule type" value="Genomic_DNA"/>
</dbReference>